<comment type="caution">
    <text evidence="8">The sequence shown here is derived from an EMBL/GenBank/DDBJ whole genome shotgun (WGS) entry which is preliminary data.</text>
</comment>
<evidence type="ECO:0000313" key="9">
    <source>
        <dbReference type="Proteomes" id="UP000470470"/>
    </source>
</evidence>
<keyword evidence="5" id="KW-0029">Amino-acid transport</keyword>
<dbReference type="InterPro" id="IPR027417">
    <property type="entry name" value="P-loop_NTPase"/>
</dbReference>
<gene>
    <name evidence="8" type="ORF">G1H19_06820</name>
</gene>
<dbReference type="GO" id="GO:0015658">
    <property type="term" value="F:branched-chain amino acid transmembrane transporter activity"/>
    <property type="evidence" value="ECO:0007669"/>
    <property type="project" value="TreeGrafter"/>
</dbReference>
<reference evidence="8 9" key="1">
    <citation type="submission" date="2020-02" db="EMBL/GenBank/DDBJ databases">
        <title>The whole genome sequence of CPCC 205119.</title>
        <authorList>
            <person name="Jiang Z."/>
        </authorList>
    </citation>
    <scope>NUCLEOTIDE SEQUENCE [LARGE SCALE GENOMIC DNA]</scope>
    <source>
        <strain evidence="8 9">CPCC 205119</strain>
    </source>
</reference>
<organism evidence="8 9">
    <name type="scientific">Goekera deserti</name>
    <dbReference type="NCBI Taxonomy" id="2497753"/>
    <lineage>
        <taxon>Bacteria</taxon>
        <taxon>Bacillati</taxon>
        <taxon>Actinomycetota</taxon>
        <taxon>Actinomycetes</taxon>
        <taxon>Geodermatophilales</taxon>
        <taxon>Geodermatophilaceae</taxon>
        <taxon>Goekera</taxon>
    </lineage>
</organism>
<feature type="domain" description="ABC transporter" evidence="7">
    <location>
        <begin position="1"/>
        <end position="223"/>
    </location>
</feature>
<sequence length="266" mass="27820">MATGYGDARVVRDLSLTVRAGEVVGLLGPNGAGKTSTLLAMTGLLPVMAGDVNLYGESVVKRSTHKLVRLGLVHVPEQRGLFPKLTVAENLALRSRVRKQSVDPAYDYFPALAPLAKRLAGVLSGGEQQMVALAGALVMKPKVLLVDELSLGLAPIIVEKLLPVLRRYADEERCGVVLVEQHVRLALGIADSVVVLNHGEQTHAGPAAVLREHPELLEASYLGASDPGGPAEPTEPVGAGARAGGPSRATAAPIVLPSQSEKEHSS</sequence>
<evidence type="ECO:0000259" key="7">
    <source>
        <dbReference type="PROSITE" id="PS50893"/>
    </source>
</evidence>
<evidence type="ECO:0000256" key="2">
    <source>
        <dbReference type="ARBA" id="ARBA00022448"/>
    </source>
</evidence>
<dbReference type="PROSITE" id="PS00211">
    <property type="entry name" value="ABC_TRANSPORTER_1"/>
    <property type="match status" value="1"/>
</dbReference>
<dbReference type="EMBL" id="JAAGWK010000009">
    <property type="protein sequence ID" value="NEL53713.1"/>
    <property type="molecule type" value="Genomic_DNA"/>
</dbReference>
<dbReference type="GO" id="GO:0015807">
    <property type="term" value="P:L-amino acid transport"/>
    <property type="evidence" value="ECO:0007669"/>
    <property type="project" value="TreeGrafter"/>
</dbReference>
<evidence type="ECO:0000256" key="4">
    <source>
        <dbReference type="ARBA" id="ARBA00022840"/>
    </source>
</evidence>
<keyword evidence="4 8" id="KW-0067">ATP-binding</keyword>
<dbReference type="InterPro" id="IPR017871">
    <property type="entry name" value="ABC_transporter-like_CS"/>
</dbReference>
<name>A0A7K3WDW6_9ACTN</name>
<evidence type="ECO:0000256" key="5">
    <source>
        <dbReference type="ARBA" id="ARBA00022970"/>
    </source>
</evidence>
<evidence type="ECO:0000256" key="3">
    <source>
        <dbReference type="ARBA" id="ARBA00022741"/>
    </source>
</evidence>
<dbReference type="SMART" id="SM00382">
    <property type="entry name" value="AAA"/>
    <property type="match status" value="1"/>
</dbReference>
<dbReference type="PANTHER" id="PTHR43820:SF4">
    <property type="entry name" value="HIGH-AFFINITY BRANCHED-CHAIN AMINO ACID TRANSPORT ATP-BINDING PROTEIN LIVF"/>
    <property type="match status" value="1"/>
</dbReference>
<protein>
    <submittedName>
        <fullName evidence="8">ABC transporter ATP-binding protein</fullName>
    </submittedName>
</protein>
<dbReference type="InterPro" id="IPR003593">
    <property type="entry name" value="AAA+_ATPase"/>
</dbReference>
<dbReference type="Gene3D" id="3.40.50.300">
    <property type="entry name" value="P-loop containing nucleotide triphosphate hydrolases"/>
    <property type="match status" value="1"/>
</dbReference>
<keyword evidence="3" id="KW-0547">Nucleotide-binding</keyword>
<feature type="compositionally biased region" description="Low complexity" evidence="6">
    <location>
        <begin position="238"/>
        <end position="253"/>
    </location>
</feature>
<dbReference type="AlphaFoldDB" id="A0A7K3WDW6"/>
<proteinExistence type="inferred from homology"/>
<dbReference type="InterPro" id="IPR052156">
    <property type="entry name" value="BCAA_Transport_ATP-bd_LivF"/>
</dbReference>
<dbReference type="SUPFAM" id="SSF52540">
    <property type="entry name" value="P-loop containing nucleoside triphosphate hydrolases"/>
    <property type="match status" value="1"/>
</dbReference>
<dbReference type="CDD" id="cd03224">
    <property type="entry name" value="ABC_TM1139_LivF_branched"/>
    <property type="match status" value="1"/>
</dbReference>
<accession>A0A7K3WDW6</accession>
<evidence type="ECO:0000256" key="1">
    <source>
        <dbReference type="ARBA" id="ARBA00005417"/>
    </source>
</evidence>
<dbReference type="GO" id="GO:0016887">
    <property type="term" value="F:ATP hydrolysis activity"/>
    <property type="evidence" value="ECO:0007669"/>
    <property type="project" value="InterPro"/>
</dbReference>
<evidence type="ECO:0000256" key="6">
    <source>
        <dbReference type="SAM" id="MobiDB-lite"/>
    </source>
</evidence>
<comment type="similarity">
    <text evidence="1">Belongs to the ABC transporter superfamily.</text>
</comment>
<dbReference type="PANTHER" id="PTHR43820">
    <property type="entry name" value="HIGH-AFFINITY BRANCHED-CHAIN AMINO ACID TRANSPORT ATP-BINDING PROTEIN LIVF"/>
    <property type="match status" value="1"/>
</dbReference>
<dbReference type="PROSITE" id="PS50893">
    <property type="entry name" value="ABC_TRANSPORTER_2"/>
    <property type="match status" value="1"/>
</dbReference>
<dbReference type="Pfam" id="PF00005">
    <property type="entry name" value="ABC_tran"/>
    <property type="match status" value="1"/>
</dbReference>
<feature type="region of interest" description="Disordered" evidence="6">
    <location>
        <begin position="221"/>
        <end position="266"/>
    </location>
</feature>
<dbReference type="GO" id="GO:0005524">
    <property type="term" value="F:ATP binding"/>
    <property type="evidence" value="ECO:0007669"/>
    <property type="project" value="UniProtKB-KW"/>
</dbReference>
<dbReference type="InterPro" id="IPR003439">
    <property type="entry name" value="ABC_transporter-like_ATP-bd"/>
</dbReference>
<dbReference type="Proteomes" id="UP000470470">
    <property type="component" value="Unassembled WGS sequence"/>
</dbReference>
<evidence type="ECO:0000313" key="8">
    <source>
        <dbReference type="EMBL" id="NEL53713.1"/>
    </source>
</evidence>
<keyword evidence="9" id="KW-1185">Reference proteome</keyword>
<keyword evidence="2" id="KW-0813">Transport</keyword>